<organism evidence="1 2">
    <name type="scientific">Candidatus Woesebacteria bacterium GW2011_GWB1_33_22</name>
    <dbReference type="NCBI Taxonomy" id="1618566"/>
    <lineage>
        <taxon>Bacteria</taxon>
        <taxon>Candidatus Woeseibacteriota</taxon>
    </lineage>
</organism>
<evidence type="ECO:0000313" key="2">
    <source>
        <dbReference type="Proteomes" id="UP000034778"/>
    </source>
</evidence>
<dbReference type="EMBL" id="LBOW01000011">
    <property type="protein sequence ID" value="KKP44160.1"/>
    <property type="molecule type" value="Genomic_DNA"/>
</dbReference>
<reference evidence="1 2" key="1">
    <citation type="journal article" date="2015" name="Nature">
        <title>rRNA introns, odd ribosomes, and small enigmatic genomes across a large radiation of phyla.</title>
        <authorList>
            <person name="Brown C.T."/>
            <person name="Hug L.A."/>
            <person name="Thomas B.C."/>
            <person name="Sharon I."/>
            <person name="Castelle C.J."/>
            <person name="Singh A."/>
            <person name="Wilkins M.J."/>
            <person name="Williams K.H."/>
            <person name="Banfield J.F."/>
        </authorList>
    </citation>
    <scope>NUCLEOTIDE SEQUENCE [LARGE SCALE GENOMIC DNA]</scope>
</reference>
<proteinExistence type="predicted"/>
<sequence>MKNKKILPIPKFKNEDAERAFWDTADTSLYFDWSKARHVKFPNLKFSTETISLRVPAGMLDDVKIQANKIDVPYQSLLKIYISGALEADKKNKFAFAS</sequence>
<protein>
    <submittedName>
        <fullName evidence="1">Uncharacterized protein</fullName>
    </submittedName>
</protein>
<dbReference type="STRING" id="1618566.UR35_C0011G0046"/>
<dbReference type="Pfam" id="PF12441">
    <property type="entry name" value="CopG_antitoxin"/>
    <property type="match status" value="1"/>
</dbReference>
<comment type="caution">
    <text evidence="1">The sequence shown here is derived from an EMBL/GenBank/DDBJ whole genome shotgun (WGS) entry which is preliminary data.</text>
</comment>
<dbReference type="Proteomes" id="UP000034778">
    <property type="component" value="Unassembled WGS sequence"/>
</dbReference>
<evidence type="ECO:0000313" key="1">
    <source>
        <dbReference type="EMBL" id="KKP44160.1"/>
    </source>
</evidence>
<accession>A0A0G0BZ37</accession>
<dbReference type="InterPro" id="IPR022148">
    <property type="entry name" value="CopG_antitoxin"/>
</dbReference>
<gene>
    <name evidence="1" type="ORF">UR35_C0011G0046</name>
</gene>
<dbReference type="AlphaFoldDB" id="A0A0G0BZ37"/>
<name>A0A0G0BZ37_9BACT</name>